<dbReference type="AlphaFoldDB" id="A0A919ES24"/>
<keyword evidence="3" id="KW-1185">Reference proteome</keyword>
<reference evidence="2" key="2">
    <citation type="submission" date="2020-09" db="EMBL/GenBank/DDBJ databases">
        <authorList>
            <person name="Sun Q."/>
            <person name="Ohkuma M."/>
        </authorList>
    </citation>
    <scope>NUCLEOTIDE SEQUENCE</scope>
    <source>
        <strain evidence="2">JCM 4122</strain>
    </source>
</reference>
<feature type="compositionally biased region" description="Polar residues" evidence="1">
    <location>
        <begin position="40"/>
        <end position="66"/>
    </location>
</feature>
<dbReference type="EMBL" id="BNBE01000003">
    <property type="protein sequence ID" value="GHG17867.1"/>
    <property type="molecule type" value="Genomic_DNA"/>
</dbReference>
<evidence type="ECO:0000313" key="2">
    <source>
        <dbReference type="EMBL" id="GHG17867.1"/>
    </source>
</evidence>
<gene>
    <name evidence="2" type="ORF">GCM10017667_60280</name>
</gene>
<feature type="region of interest" description="Disordered" evidence="1">
    <location>
        <begin position="1"/>
        <end position="87"/>
    </location>
</feature>
<dbReference type="Proteomes" id="UP000632849">
    <property type="component" value="Unassembled WGS sequence"/>
</dbReference>
<reference evidence="2" key="1">
    <citation type="journal article" date="2014" name="Int. J. Syst. Evol. Microbiol.">
        <title>Complete genome sequence of Corynebacterium casei LMG S-19264T (=DSM 44701T), isolated from a smear-ripened cheese.</title>
        <authorList>
            <consortium name="US DOE Joint Genome Institute (JGI-PGF)"/>
            <person name="Walter F."/>
            <person name="Albersmeier A."/>
            <person name="Kalinowski J."/>
            <person name="Ruckert C."/>
        </authorList>
    </citation>
    <scope>NUCLEOTIDE SEQUENCE</scope>
    <source>
        <strain evidence="2">JCM 4122</strain>
    </source>
</reference>
<evidence type="ECO:0000313" key="3">
    <source>
        <dbReference type="Proteomes" id="UP000632849"/>
    </source>
</evidence>
<comment type="caution">
    <text evidence="2">The sequence shown here is derived from an EMBL/GenBank/DDBJ whole genome shotgun (WGS) entry which is preliminary data.</text>
</comment>
<name>A0A919ES24_STRFL</name>
<feature type="compositionally biased region" description="Polar residues" evidence="1">
    <location>
        <begin position="1"/>
        <end position="14"/>
    </location>
</feature>
<protein>
    <submittedName>
        <fullName evidence="2">Uncharacterized protein</fullName>
    </submittedName>
</protein>
<proteinExistence type="predicted"/>
<evidence type="ECO:0000256" key="1">
    <source>
        <dbReference type="SAM" id="MobiDB-lite"/>
    </source>
</evidence>
<sequence>MVAPSTAETTNHTASPAGRRSRHGRPRSTACTGPRHRPGSSPTSGSRTVSHSPTRAAVMSTSTVTSPAGECVTSPNSIAPGTTDAAK</sequence>
<accession>A0A919ES24</accession>
<organism evidence="2 3">
    <name type="scientific">Streptomyces filamentosus</name>
    <name type="common">Streptomyces roseosporus</name>
    <dbReference type="NCBI Taxonomy" id="67294"/>
    <lineage>
        <taxon>Bacteria</taxon>
        <taxon>Bacillati</taxon>
        <taxon>Actinomycetota</taxon>
        <taxon>Actinomycetes</taxon>
        <taxon>Kitasatosporales</taxon>
        <taxon>Streptomycetaceae</taxon>
        <taxon>Streptomyces</taxon>
    </lineage>
</organism>